<reference evidence="1 2" key="1">
    <citation type="journal article" date="2019" name="Int. J. Syst. Evol. Microbiol.">
        <title>The Global Catalogue of Microorganisms (GCM) 10K type strain sequencing project: providing services to taxonomists for standard genome sequencing and annotation.</title>
        <authorList>
            <consortium name="The Broad Institute Genomics Platform"/>
            <consortium name="The Broad Institute Genome Sequencing Center for Infectious Disease"/>
            <person name="Wu L."/>
            <person name="Ma J."/>
        </authorList>
    </citation>
    <scope>NUCLEOTIDE SEQUENCE [LARGE SCALE GENOMIC DNA]</scope>
    <source>
        <strain evidence="1 2">JCM 12140</strain>
    </source>
</reference>
<dbReference type="InterPro" id="IPR009389">
    <property type="entry name" value="DUF1045"/>
</dbReference>
<proteinExistence type="predicted"/>
<name>A0ABN1ZBV7_9MICO</name>
<accession>A0ABN1ZBV7</accession>
<dbReference type="EMBL" id="BAAAJX010000005">
    <property type="protein sequence ID" value="GAA1493097.1"/>
    <property type="molecule type" value="Genomic_DNA"/>
</dbReference>
<evidence type="ECO:0000313" key="1">
    <source>
        <dbReference type="EMBL" id="GAA1493097.1"/>
    </source>
</evidence>
<gene>
    <name evidence="1" type="ORF">GCM10009627_14430</name>
</gene>
<dbReference type="Pfam" id="PF06299">
    <property type="entry name" value="DUF1045"/>
    <property type="match status" value="1"/>
</dbReference>
<dbReference type="PIRSF" id="PIRSF033328">
    <property type="entry name" value="Phest_Mll4975"/>
    <property type="match status" value="1"/>
</dbReference>
<keyword evidence="2" id="KW-1185">Reference proteome</keyword>
<organism evidence="1 2">
    <name type="scientific">Curtobacterium herbarum</name>
    <dbReference type="NCBI Taxonomy" id="150122"/>
    <lineage>
        <taxon>Bacteria</taxon>
        <taxon>Bacillati</taxon>
        <taxon>Actinomycetota</taxon>
        <taxon>Actinomycetes</taxon>
        <taxon>Micrococcales</taxon>
        <taxon>Microbacteriaceae</taxon>
        <taxon>Curtobacterium</taxon>
    </lineage>
</organism>
<protein>
    <submittedName>
        <fullName evidence="1">DUF1045 domain-containing protein</fullName>
    </submittedName>
</protein>
<dbReference type="Proteomes" id="UP001501742">
    <property type="component" value="Unassembled WGS sequence"/>
</dbReference>
<evidence type="ECO:0000313" key="2">
    <source>
        <dbReference type="Proteomes" id="UP001501742"/>
    </source>
</evidence>
<sequence>MRAALYAVPGTPSVHAGAARLRTLAEQWLGRSVTGEPVTAATPLGHSRSSIDAITEHARRYGFHGTLKAPFRLARGHGLDELDGAVARFAARRPHVVLPALTLTRMDGFFALVPGVPAPRLDAIANDVVVKFDRFRAPLSDADRARRDPASLTERQRELLDTYGYPYVLEEFRFHLTLTDRVPAGQQPEVERMLRSWFDEVLGQDVPIDALALFVEPEPGAPFVLHTAHRLHPTLTSRTAEAPASEGTR</sequence>
<comment type="caution">
    <text evidence="1">The sequence shown here is derived from an EMBL/GenBank/DDBJ whole genome shotgun (WGS) entry which is preliminary data.</text>
</comment>
<dbReference type="RefSeq" id="WP_204606537.1">
    <property type="nucleotide sequence ID" value="NZ_BAAAJX010000005.1"/>
</dbReference>